<accession>A0ABT9FH42</accession>
<comment type="caution">
    <text evidence="1">The sequence shown here is derived from an EMBL/GenBank/DDBJ whole genome shotgun (WGS) entry which is preliminary data.</text>
</comment>
<name>A0ABT9FH42_9GAMM</name>
<dbReference type="RefSeq" id="WP_305398513.1">
    <property type="nucleotide sequence ID" value="NZ_JAUYVT010000017.1"/>
</dbReference>
<organism evidence="1 2">
    <name type="scientific">Pseudoalteromonas marina</name>
    <dbReference type="NCBI Taxonomy" id="267375"/>
    <lineage>
        <taxon>Bacteria</taxon>
        <taxon>Pseudomonadati</taxon>
        <taxon>Pseudomonadota</taxon>
        <taxon>Gammaproteobacteria</taxon>
        <taxon>Alteromonadales</taxon>
        <taxon>Pseudoalteromonadaceae</taxon>
        <taxon>Pseudoalteromonas</taxon>
    </lineage>
</organism>
<sequence>MNFKNGFKFGVGLFTSILLCTIVVTKVFPLFENSIHKSQDITIDVLSINHWFANATLTFVGEIAVTDDVEWSAIELIFELRDKKGHYLGECSDFLVLLFRSSDHSKYKAQCHDLPSDFEFENFQYKAIGQYEISFIEKFVG</sequence>
<reference evidence="1" key="1">
    <citation type="submission" date="2023-07" db="EMBL/GenBank/DDBJ databases">
        <title>Genome content predicts the carbon catabolic preferences of heterotrophic bacteria.</title>
        <authorList>
            <person name="Gralka M."/>
        </authorList>
    </citation>
    <scope>NUCLEOTIDE SEQUENCE</scope>
    <source>
        <strain evidence="1">4G09</strain>
    </source>
</reference>
<dbReference type="Proteomes" id="UP001177212">
    <property type="component" value="Unassembled WGS sequence"/>
</dbReference>
<protein>
    <submittedName>
        <fullName evidence="1">Uncharacterized protein</fullName>
    </submittedName>
</protein>
<gene>
    <name evidence="1" type="ORF">Q8W34_15765</name>
</gene>
<dbReference type="EMBL" id="JAUYVT010000017">
    <property type="protein sequence ID" value="MDP2566104.1"/>
    <property type="molecule type" value="Genomic_DNA"/>
</dbReference>
<proteinExistence type="predicted"/>
<keyword evidence="2" id="KW-1185">Reference proteome</keyword>
<evidence type="ECO:0000313" key="2">
    <source>
        <dbReference type="Proteomes" id="UP001177212"/>
    </source>
</evidence>
<evidence type="ECO:0000313" key="1">
    <source>
        <dbReference type="EMBL" id="MDP2566104.1"/>
    </source>
</evidence>